<dbReference type="EMBL" id="JADDIV010000004">
    <property type="protein sequence ID" value="MBE7369028.1"/>
    <property type="molecule type" value="Genomic_DNA"/>
</dbReference>
<dbReference type="CDD" id="cd03450">
    <property type="entry name" value="NodN"/>
    <property type="match status" value="1"/>
</dbReference>
<evidence type="ECO:0000313" key="2">
    <source>
        <dbReference type="EMBL" id="MBE7369028.1"/>
    </source>
</evidence>
<feature type="domain" description="MaoC-like" evidence="1">
    <location>
        <begin position="7"/>
        <end position="112"/>
    </location>
</feature>
<accession>A0ABR9S683</accession>
<proteinExistence type="predicted"/>
<dbReference type="InterPro" id="IPR029069">
    <property type="entry name" value="HotDog_dom_sf"/>
</dbReference>
<dbReference type="InterPro" id="IPR002539">
    <property type="entry name" value="MaoC-like_dom"/>
</dbReference>
<keyword evidence="3" id="KW-1185">Reference proteome</keyword>
<dbReference type="PANTHER" id="PTHR42993">
    <property type="entry name" value="MAOC-LIKE DEHYDRATASE DOMAIN-CONTAINING PROTEIN"/>
    <property type="match status" value="1"/>
</dbReference>
<name>A0ABR9S683_9BURK</name>
<dbReference type="SUPFAM" id="SSF54637">
    <property type="entry name" value="Thioesterase/thiol ester dehydrase-isomerase"/>
    <property type="match status" value="1"/>
</dbReference>
<dbReference type="Proteomes" id="UP000806285">
    <property type="component" value="Unassembled WGS sequence"/>
</dbReference>
<sequence length="144" mass="15887">MAVHVGGAPLGISDWVTVDQAQVDAFAALTGDDHWIHVDVERAAREMPQGRTIAHGFFVLSLIPALQRGIYTIRQRGKGLNYGCNRVRFTAPVPVGARVRLRQSLKECVRVASATRLTFESTIEIEGQERPALVAETLLQILDR</sequence>
<comment type="caution">
    <text evidence="2">The sequence shown here is derived from an EMBL/GenBank/DDBJ whole genome shotgun (WGS) entry which is preliminary data.</text>
</comment>
<dbReference type="PANTHER" id="PTHR42993:SF1">
    <property type="entry name" value="MAOC-LIKE DEHYDRATASE DOMAIN-CONTAINING PROTEIN"/>
    <property type="match status" value="1"/>
</dbReference>
<gene>
    <name evidence="2" type="ORF">IM787_15805</name>
</gene>
<evidence type="ECO:0000259" key="1">
    <source>
        <dbReference type="Pfam" id="PF01575"/>
    </source>
</evidence>
<evidence type="ECO:0000313" key="3">
    <source>
        <dbReference type="Proteomes" id="UP000806285"/>
    </source>
</evidence>
<dbReference type="Pfam" id="PF01575">
    <property type="entry name" value="MaoC_dehydratas"/>
    <property type="match status" value="1"/>
</dbReference>
<organism evidence="2 3">
    <name type="scientific">Ramlibacter pallidus</name>
    <dbReference type="NCBI Taxonomy" id="2780087"/>
    <lineage>
        <taxon>Bacteria</taxon>
        <taxon>Pseudomonadati</taxon>
        <taxon>Pseudomonadota</taxon>
        <taxon>Betaproteobacteria</taxon>
        <taxon>Burkholderiales</taxon>
        <taxon>Comamonadaceae</taxon>
        <taxon>Ramlibacter</taxon>
    </lineage>
</organism>
<dbReference type="Gene3D" id="3.10.129.10">
    <property type="entry name" value="Hotdog Thioesterase"/>
    <property type="match status" value="1"/>
</dbReference>
<reference evidence="2 3" key="1">
    <citation type="submission" date="2020-10" db="EMBL/GenBank/DDBJ databases">
        <title>Ramlibacter sp. HM2 16S ribosomal RNA gene Genome sequencing and assembly.</title>
        <authorList>
            <person name="Kang M."/>
        </authorList>
    </citation>
    <scope>NUCLEOTIDE SEQUENCE [LARGE SCALE GENOMIC DNA]</scope>
    <source>
        <strain evidence="2 3">HM2</strain>
    </source>
</reference>
<protein>
    <submittedName>
        <fullName evidence="2">MaoC family dehydratase</fullName>
    </submittedName>
</protein>
<dbReference type="InterPro" id="IPR039375">
    <property type="entry name" value="NodN-like"/>
</dbReference>